<protein>
    <recommendedName>
        <fullName evidence="4">phosphoglycolate phosphatase</fullName>
        <ecNumber evidence="4">3.1.3.18</ecNumber>
    </recommendedName>
</protein>
<evidence type="ECO:0000313" key="5">
    <source>
        <dbReference type="EMBL" id="CUH62295.1"/>
    </source>
</evidence>
<gene>
    <name evidence="5" type="primary">ppaX</name>
    <name evidence="5" type="ORF">THS5294_03609</name>
</gene>
<dbReference type="InterPro" id="IPR023198">
    <property type="entry name" value="PGP-like_dom2"/>
</dbReference>
<dbReference type="InterPro" id="IPR041492">
    <property type="entry name" value="HAD_2"/>
</dbReference>
<keyword evidence="5" id="KW-0378">Hydrolase</keyword>
<dbReference type="InterPro" id="IPR036412">
    <property type="entry name" value="HAD-like_sf"/>
</dbReference>
<name>A0A0P1F3Q4_9RHOB</name>
<dbReference type="NCBIfam" id="TIGR01549">
    <property type="entry name" value="HAD-SF-IA-v1"/>
    <property type="match status" value="1"/>
</dbReference>
<dbReference type="RefSeq" id="WP_058124755.1">
    <property type="nucleotide sequence ID" value="NZ_CYRX01000033.1"/>
</dbReference>
<comment type="similarity">
    <text evidence="3">Belongs to the HAD-like hydrolase superfamily. CbbY/CbbZ/Gph/YieH family.</text>
</comment>
<dbReference type="GO" id="GO:0006281">
    <property type="term" value="P:DNA repair"/>
    <property type="evidence" value="ECO:0007669"/>
    <property type="project" value="TreeGrafter"/>
</dbReference>
<sequence>MDITSKLDLRGHAVLFDKDGTLFDFTASWATTSAEILRRLADGDAARLEAMAQAGGFDLETQTFRDDSIIIAGTAAELFDMLATSGNLPLAHVRRVTDAAVSSAQMAPVKGLLPALEALAHAGAKLGVVTNDSEAAALSHLRATGILKYFETVVGYDSGYTPKPDPGSCFGAANRLGVAAEQCIMVGDSTHDLEAGAAAGMTCLAVLTGIARTPTLAPLAHAVLPSVAEIPDWLNDWRPSKENDSKRRL</sequence>
<dbReference type="eggNOG" id="COG0546">
    <property type="taxonomic scope" value="Bacteria"/>
</dbReference>
<dbReference type="Gene3D" id="3.40.50.1000">
    <property type="entry name" value="HAD superfamily/HAD-like"/>
    <property type="match status" value="1"/>
</dbReference>
<evidence type="ECO:0000256" key="2">
    <source>
        <dbReference type="ARBA" id="ARBA00004818"/>
    </source>
</evidence>
<comment type="pathway">
    <text evidence="2">Organic acid metabolism; glycolate biosynthesis; glycolate from 2-phosphoglycolate: step 1/1.</text>
</comment>
<organism evidence="5 6">
    <name type="scientific">Thalassobacter stenotrophicus</name>
    <dbReference type="NCBI Taxonomy" id="266809"/>
    <lineage>
        <taxon>Bacteria</taxon>
        <taxon>Pseudomonadati</taxon>
        <taxon>Pseudomonadota</taxon>
        <taxon>Alphaproteobacteria</taxon>
        <taxon>Rhodobacterales</taxon>
        <taxon>Roseobacteraceae</taxon>
        <taxon>Thalassobacter</taxon>
    </lineage>
</organism>
<dbReference type="NCBIfam" id="TIGR01509">
    <property type="entry name" value="HAD-SF-IA-v3"/>
    <property type="match status" value="1"/>
</dbReference>
<dbReference type="EMBL" id="CYRX01000033">
    <property type="protein sequence ID" value="CUH62295.1"/>
    <property type="molecule type" value="Genomic_DNA"/>
</dbReference>
<evidence type="ECO:0000256" key="3">
    <source>
        <dbReference type="ARBA" id="ARBA00006171"/>
    </source>
</evidence>
<evidence type="ECO:0000256" key="4">
    <source>
        <dbReference type="ARBA" id="ARBA00013078"/>
    </source>
</evidence>
<dbReference type="Proteomes" id="UP000051298">
    <property type="component" value="Unassembled WGS sequence"/>
</dbReference>
<comment type="catalytic activity">
    <reaction evidence="1">
        <text>2-phosphoglycolate + H2O = glycolate + phosphate</text>
        <dbReference type="Rhea" id="RHEA:14369"/>
        <dbReference type="ChEBI" id="CHEBI:15377"/>
        <dbReference type="ChEBI" id="CHEBI:29805"/>
        <dbReference type="ChEBI" id="CHEBI:43474"/>
        <dbReference type="ChEBI" id="CHEBI:58033"/>
        <dbReference type="EC" id="3.1.3.18"/>
    </reaction>
</comment>
<proteinExistence type="inferred from homology"/>
<dbReference type="SUPFAM" id="SSF56784">
    <property type="entry name" value="HAD-like"/>
    <property type="match status" value="1"/>
</dbReference>
<dbReference type="InterPro" id="IPR023214">
    <property type="entry name" value="HAD_sf"/>
</dbReference>
<reference evidence="5 6" key="1">
    <citation type="submission" date="2015-09" db="EMBL/GenBank/DDBJ databases">
        <authorList>
            <consortium name="Swine Surveillance"/>
        </authorList>
    </citation>
    <scope>NUCLEOTIDE SEQUENCE [LARGE SCALE GENOMIC DNA]</scope>
    <source>
        <strain evidence="5 6">CECT 5294</strain>
    </source>
</reference>
<evidence type="ECO:0000256" key="1">
    <source>
        <dbReference type="ARBA" id="ARBA00000830"/>
    </source>
</evidence>
<dbReference type="PANTHER" id="PTHR43434">
    <property type="entry name" value="PHOSPHOGLYCOLATE PHOSPHATASE"/>
    <property type="match status" value="1"/>
</dbReference>
<dbReference type="Pfam" id="PF13419">
    <property type="entry name" value="HAD_2"/>
    <property type="match status" value="1"/>
</dbReference>
<dbReference type="Gene3D" id="1.10.150.240">
    <property type="entry name" value="Putative phosphatase, domain 2"/>
    <property type="match status" value="1"/>
</dbReference>
<dbReference type="PANTHER" id="PTHR43434:SF1">
    <property type="entry name" value="PHOSPHOGLYCOLATE PHOSPHATASE"/>
    <property type="match status" value="1"/>
</dbReference>
<dbReference type="AlphaFoldDB" id="A0A0P1F3Q4"/>
<dbReference type="SFLD" id="SFLDG01129">
    <property type="entry name" value="C1.5:_HAD__Beta-PGM__Phosphata"/>
    <property type="match status" value="1"/>
</dbReference>
<dbReference type="EC" id="3.1.3.18" evidence="4"/>
<dbReference type="SFLD" id="SFLDS00003">
    <property type="entry name" value="Haloacid_Dehalogenase"/>
    <property type="match status" value="1"/>
</dbReference>
<dbReference type="InterPro" id="IPR050155">
    <property type="entry name" value="HAD-like_hydrolase_sf"/>
</dbReference>
<dbReference type="STRING" id="266809.PM03_03410"/>
<evidence type="ECO:0000313" key="6">
    <source>
        <dbReference type="Proteomes" id="UP000051298"/>
    </source>
</evidence>
<dbReference type="GO" id="GO:0008967">
    <property type="term" value="F:phosphoglycolate phosphatase activity"/>
    <property type="evidence" value="ECO:0007669"/>
    <property type="project" value="UniProtKB-EC"/>
</dbReference>
<dbReference type="InterPro" id="IPR006439">
    <property type="entry name" value="HAD-SF_hydro_IA"/>
</dbReference>
<accession>A0A0P1F3Q4</accession>